<name>A0A7N2KLA9_QUELO</name>
<reference evidence="1 2" key="1">
    <citation type="journal article" date="2016" name="G3 (Bethesda)">
        <title>First Draft Assembly and Annotation of the Genome of a California Endemic Oak Quercus lobata Nee (Fagaceae).</title>
        <authorList>
            <person name="Sork V.L."/>
            <person name="Fitz-Gibbon S.T."/>
            <person name="Puiu D."/>
            <person name="Crepeau M."/>
            <person name="Gugger P.F."/>
            <person name="Sherman R."/>
            <person name="Stevens K."/>
            <person name="Langley C.H."/>
            <person name="Pellegrini M."/>
            <person name="Salzberg S.L."/>
        </authorList>
    </citation>
    <scope>NUCLEOTIDE SEQUENCE [LARGE SCALE GENOMIC DNA]</scope>
    <source>
        <strain evidence="1 2">cv. SW786</strain>
    </source>
</reference>
<protein>
    <submittedName>
        <fullName evidence="1">Uncharacterized protein</fullName>
    </submittedName>
</protein>
<dbReference type="EnsemblPlants" id="QL01p007717:mrna">
    <property type="protein sequence ID" value="QL01p007717:mrna:CDS:1"/>
    <property type="gene ID" value="QL01p007717"/>
</dbReference>
<evidence type="ECO:0000313" key="1">
    <source>
        <dbReference type="EnsemblPlants" id="QL01p007717:mrna:CDS:1"/>
    </source>
</evidence>
<evidence type="ECO:0000313" key="2">
    <source>
        <dbReference type="Proteomes" id="UP000594261"/>
    </source>
</evidence>
<dbReference type="InParanoid" id="A0A7N2KLA9"/>
<accession>A0A7N2KLA9</accession>
<reference evidence="1" key="2">
    <citation type="submission" date="2021-01" db="UniProtKB">
        <authorList>
            <consortium name="EnsemblPlants"/>
        </authorList>
    </citation>
    <scope>IDENTIFICATION</scope>
</reference>
<proteinExistence type="predicted"/>
<dbReference type="EMBL" id="LRBV02000001">
    <property type="status" value="NOT_ANNOTATED_CDS"/>
    <property type="molecule type" value="Genomic_DNA"/>
</dbReference>
<dbReference type="Gramene" id="QL01p007717:mrna">
    <property type="protein sequence ID" value="QL01p007717:mrna:CDS:1"/>
    <property type="gene ID" value="QL01p007717"/>
</dbReference>
<dbReference type="Proteomes" id="UP000594261">
    <property type="component" value="Chromosome 1"/>
</dbReference>
<organism evidence="1 2">
    <name type="scientific">Quercus lobata</name>
    <name type="common">Valley oak</name>
    <dbReference type="NCBI Taxonomy" id="97700"/>
    <lineage>
        <taxon>Eukaryota</taxon>
        <taxon>Viridiplantae</taxon>
        <taxon>Streptophyta</taxon>
        <taxon>Embryophyta</taxon>
        <taxon>Tracheophyta</taxon>
        <taxon>Spermatophyta</taxon>
        <taxon>Magnoliopsida</taxon>
        <taxon>eudicotyledons</taxon>
        <taxon>Gunneridae</taxon>
        <taxon>Pentapetalae</taxon>
        <taxon>rosids</taxon>
        <taxon>fabids</taxon>
        <taxon>Fagales</taxon>
        <taxon>Fagaceae</taxon>
        <taxon>Quercus</taxon>
    </lineage>
</organism>
<sequence length="129" mass="15427">MLKAQFGMEDRVLLEVKVERTIYCSYPLWALKRTNTSAFHRKAIWRLKTPSNITFMVEWYCMCKHSGDTVDHLLIHYSSAMDYWAFVFLLLGVKWVVSNSVQELLQCWRRRPKSFRFRGGRAFQLRKLS</sequence>
<dbReference type="AlphaFoldDB" id="A0A7N2KLA9"/>
<keyword evidence="2" id="KW-1185">Reference proteome</keyword>